<gene>
    <name evidence="1" type="ORF">Patl1_17191</name>
</gene>
<reference evidence="2" key="1">
    <citation type="journal article" date="2023" name="G3 (Bethesda)">
        <title>Genome assembly and association tests identify interacting loci associated with vigor, precocity, and sex in interspecific pistachio rootstocks.</title>
        <authorList>
            <person name="Palmer W."/>
            <person name="Jacygrad E."/>
            <person name="Sagayaradj S."/>
            <person name="Cavanaugh K."/>
            <person name="Han R."/>
            <person name="Bertier L."/>
            <person name="Beede B."/>
            <person name="Kafkas S."/>
            <person name="Golino D."/>
            <person name="Preece J."/>
            <person name="Michelmore R."/>
        </authorList>
    </citation>
    <scope>NUCLEOTIDE SEQUENCE [LARGE SCALE GENOMIC DNA]</scope>
</reference>
<accession>A0ACC1B720</accession>
<protein>
    <submittedName>
        <fullName evidence="1">Uncharacterized protein</fullName>
    </submittedName>
</protein>
<sequence length="117" mass="13048">MESLLESVPTQSLLQWLDITGMSSLCAKFTMILCGETFDGDGMVHGVRIKDGRATYASRFVKTSRLKQEEFFGGAKFGKPLCGFLEAVPGMKQVLIDHFGLEWGLLAALCKSFRFRF</sequence>
<name>A0ACC1B720_9ROSI</name>
<proteinExistence type="predicted"/>
<evidence type="ECO:0000313" key="1">
    <source>
        <dbReference type="EMBL" id="KAJ0094770.1"/>
    </source>
</evidence>
<keyword evidence="2" id="KW-1185">Reference proteome</keyword>
<comment type="caution">
    <text evidence="1">The sequence shown here is derived from an EMBL/GenBank/DDBJ whole genome shotgun (WGS) entry which is preliminary data.</text>
</comment>
<organism evidence="1 2">
    <name type="scientific">Pistacia atlantica</name>
    <dbReference type="NCBI Taxonomy" id="434234"/>
    <lineage>
        <taxon>Eukaryota</taxon>
        <taxon>Viridiplantae</taxon>
        <taxon>Streptophyta</taxon>
        <taxon>Embryophyta</taxon>
        <taxon>Tracheophyta</taxon>
        <taxon>Spermatophyta</taxon>
        <taxon>Magnoliopsida</taxon>
        <taxon>eudicotyledons</taxon>
        <taxon>Gunneridae</taxon>
        <taxon>Pentapetalae</taxon>
        <taxon>rosids</taxon>
        <taxon>malvids</taxon>
        <taxon>Sapindales</taxon>
        <taxon>Anacardiaceae</taxon>
        <taxon>Pistacia</taxon>
    </lineage>
</organism>
<dbReference type="EMBL" id="CM047902">
    <property type="protein sequence ID" value="KAJ0094770.1"/>
    <property type="molecule type" value="Genomic_DNA"/>
</dbReference>
<evidence type="ECO:0000313" key="2">
    <source>
        <dbReference type="Proteomes" id="UP001164250"/>
    </source>
</evidence>
<dbReference type="Proteomes" id="UP001164250">
    <property type="component" value="Chromosome 6"/>
</dbReference>